<keyword evidence="1 5" id="KW-0808">Transferase</keyword>
<dbReference type="PANTHER" id="PTHR34069:SF2">
    <property type="entry name" value="BETA-KETOACYL-[ACYL-CARRIER-PROTEIN] SYNTHASE III"/>
    <property type="match status" value="1"/>
</dbReference>
<name>A0A6J4SZE1_9ACTN</name>
<accession>A0A6J4SZE1</accession>
<feature type="domain" description="Beta-ketoacyl-[acyl-carrier-protein] synthase III C-terminal" evidence="3">
    <location>
        <begin position="240"/>
        <end position="328"/>
    </location>
</feature>
<dbReference type="InterPro" id="IPR013747">
    <property type="entry name" value="ACP_syn_III_C"/>
</dbReference>
<evidence type="ECO:0000313" key="5">
    <source>
        <dbReference type="EMBL" id="CAA9509689.1"/>
    </source>
</evidence>
<organism evidence="5">
    <name type="scientific">uncultured Solirubrobacteraceae bacterium</name>
    <dbReference type="NCBI Taxonomy" id="1162706"/>
    <lineage>
        <taxon>Bacteria</taxon>
        <taxon>Bacillati</taxon>
        <taxon>Actinomycetota</taxon>
        <taxon>Thermoleophilia</taxon>
        <taxon>Solirubrobacterales</taxon>
        <taxon>Solirubrobacteraceae</taxon>
        <taxon>environmental samples</taxon>
    </lineage>
</organism>
<dbReference type="GO" id="GO:0044550">
    <property type="term" value="P:secondary metabolite biosynthetic process"/>
    <property type="evidence" value="ECO:0007669"/>
    <property type="project" value="TreeGrafter"/>
</dbReference>
<evidence type="ECO:0000256" key="2">
    <source>
        <dbReference type="ARBA" id="ARBA00023315"/>
    </source>
</evidence>
<dbReference type="Pfam" id="PF08545">
    <property type="entry name" value="ACP_syn_III"/>
    <property type="match status" value="1"/>
</dbReference>
<reference evidence="5" key="1">
    <citation type="submission" date="2020-02" db="EMBL/GenBank/DDBJ databases">
        <authorList>
            <person name="Meier V. D."/>
        </authorList>
    </citation>
    <scope>NUCLEOTIDE SEQUENCE</scope>
    <source>
        <strain evidence="5">AVDCRST_MAG53</strain>
    </source>
</reference>
<proteinExistence type="predicted"/>
<dbReference type="GO" id="GO:0006633">
    <property type="term" value="P:fatty acid biosynthetic process"/>
    <property type="evidence" value="ECO:0007669"/>
    <property type="project" value="InterPro"/>
</dbReference>
<dbReference type="PANTHER" id="PTHR34069">
    <property type="entry name" value="3-OXOACYL-[ACYL-CARRIER-PROTEIN] SYNTHASE 3"/>
    <property type="match status" value="1"/>
</dbReference>
<dbReference type="Pfam" id="PF08541">
    <property type="entry name" value="ACP_syn_III_C"/>
    <property type="match status" value="1"/>
</dbReference>
<gene>
    <name evidence="5" type="ORF">AVDCRST_MAG53-2863</name>
</gene>
<dbReference type="EC" id="2.3.1.180" evidence="5"/>
<evidence type="ECO:0000259" key="3">
    <source>
        <dbReference type="Pfam" id="PF08541"/>
    </source>
</evidence>
<dbReference type="AlphaFoldDB" id="A0A6J4SZE1"/>
<sequence>MSLEFAPEPIVEDVARRPARSAGVAGWGAALPATVVPNAAISEEAGVTPEWIVKRTGISERRHLAPGERLDALCAQAGREALAQAGLDGAALDAVLVATSTADDVFPQTAPVVAGMLGADHALNWDVGIACTGFVAGLAQGAALIESGRAENVLLIGADAVSRCIDPSDRGPAALFADGAGAAVLTRGGEGRVGAAVMGSDGASAHFLVASRENGVIRMEGQEVFKHAIARMAESSREVLAREGLAVEDIALVVPHQANGRITTALALRLGLTPEQVVDDIADRGNTSAGTIPLALHRAAGEGRLPERGHVLLVAFGAGFSWGATVLHYGGAA</sequence>
<evidence type="ECO:0000256" key="1">
    <source>
        <dbReference type="ARBA" id="ARBA00022679"/>
    </source>
</evidence>
<dbReference type="NCBIfam" id="NF006829">
    <property type="entry name" value="PRK09352.1"/>
    <property type="match status" value="1"/>
</dbReference>
<evidence type="ECO:0000259" key="4">
    <source>
        <dbReference type="Pfam" id="PF08545"/>
    </source>
</evidence>
<dbReference type="GO" id="GO:0033818">
    <property type="term" value="F:beta-ketoacyl-acyl-carrier-protein synthase III activity"/>
    <property type="evidence" value="ECO:0007669"/>
    <property type="project" value="UniProtKB-EC"/>
</dbReference>
<dbReference type="InterPro" id="IPR016039">
    <property type="entry name" value="Thiolase-like"/>
</dbReference>
<feature type="domain" description="Beta-ketoacyl-[acyl-carrier-protein] synthase III N-terminal" evidence="4">
    <location>
        <begin position="126"/>
        <end position="202"/>
    </location>
</feature>
<dbReference type="EMBL" id="CADCVR010000079">
    <property type="protein sequence ID" value="CAA9509689.1"/>
    <property type="molecule type" value="Genomic_DNA"/>
</dbReference>
<dbReference type="InterPro" id="IPR013751">
    <property type="entry name" value="ACP_syn_III_N"/>
</dbReference>
<protein>
    <submittedName>
        <fullName evidence="5">3-oxoacyl-[acyl-carrier-protein] synthase, KASIII</fullName>
        <ecNumber evidence="5">2.3.1.180</ecNumber>
    </submittedName>
</protein>
<dbReference type="SUPFAM" id="SSF53901">
    <property type="entry name" value="Thiolase-like"/>
    <property type="match status" value="1"/>
</dbReference>
<keyword evidence="2 5" id="KW-0012">Acyltransferase</keyword>
<dbReference type="GO" id="GO:0004315">
    <property type="term" value="F:3-oxoacyl-[acyl-carrier-protein] synthase activity"/>
    <property type="evidence" value="ECO:0007669"/>
    <property type="project" value="InterPro"/>
</dbReference>
<dbReference type="Gene3D" id="3.40.47.10">
    <property type="match status" value="1"/>
</dbReference>
<dbReference type="CDD" id="cd00830">
    <property type="entry name" value="KAS_III"/>
    <property type="match status" value="1"/>
</dbReference>